<feature type="domain" description="ABC transporter" evidence="10">
    <location>
        <begin position="335"/>
        <end position="573"/>
    </location>
</feature>
<evidence type="ECO:0000256" key="9">
    <source>
        <dbReference type="SAM" id="Phobius"/>
    </source>
</evidence>
<evidence type="ECO:0000256" key="2">
    <source>
        <dbReference type="ARBA" id="ARBA00022448"/>
    </source>
</evidence>
<dbReference type="GO" id="GO:0016887">
    <property type="term" value="F:ATP hydrolysis activity"/>
    <property type="evidence" value="ECO:0007669"/>
    <property type="project" value="InterPro"/>
</dbReference>
<dbReference type="InterPro" id="IPR027417">
    <property type="entry name" value="P-loop_NTPase"/>
</dbReference>
<sequence>MDIFKRLIRFLRPYWMLALAAPLLMIIEVITELMLPKIMQHIIDTGVANSDLSVVIRSGILMSSLTFIGMIGGIGGAVFAIRAAMFTGSDIRSALFKKIQGLSFGNLDRLETGQLVIRLTNDVTQVQEAIFFSIHIMIRGGMTLIGSVVMAFITSPSLAMIFFLLGPIIVIFLIFVVKRTIRIFTGVQEGLDRLNTVIVENFSGMRLVKSFVRMDYEKTKFGKINDYLTNQSIKANKVGALSRPFMMLVVNMGIVCAIWFGGLKINTGSMMLGQLIAFVNYLMQALMSIMMVGMLLMRISRASASAKRIDEVFESSPEIQEAPKPVMALNPRGRLCFENVSFSYNFGKTSHTPILKNISFTAEPGETIAVVGATGSGKTSLINLIPRFYDVTEGRITLDNVDIRDFPIEALRKNIGISMQNALLFSGTIQDNIRYGRPDAADDDVITAACAAQAHGFITLFPAGYDSLVGQRGVNLSGGQKQRIAIARALLIDPAILILDDSTSAVDVETEGHIQDALSGLKKRRTSFIVAQRVSTILNADRIIVLDNGMIAAGGNHDTLLQTSPIYREIYDSQLGKG</sequence>
<accession>A0A328FAZ9</accession>
<evidence type="ECO:0000313" key="13">
    <source>
        <dbReference type="EMBL" id="RAM01831.1"/>
    </source>
</evidence>
<evidence type="ECO:0000259" key="11">
    <source>
        <dbReference type="PROSITE" id="PS50929"/>
    </source>
</evidence>
<dbReference type="CDD" id="cd18548">
    <property type="entry name" value="ABC_6TM_Tm287_like"/>
    <property type="match status" value="1"/>
</dbReference>
<keyword evidence="5" id="KW-0547">Nucleotide-binding</keyword>
<feature type="transmembrane region" description="Helical" evidence="9">
    <location>
        <begin position="245"/>
        <end position="263"/>
    </location>
</feature>
<keyword evidence="15" id="KW-1185">Reference proteome</keyword>
<dbReference type="InterPro" id="IPR011527">
    <property type="entry name" value="ABC1_TM_dom"/>
</dbReference>
<dbReference type="PANTHER" id="PTHR43394">
    <property type="entry name" value="ATP-DEPENDENT PERMEASE MDL1, MITOCHONDRIAL"/>
    <property type="match status" value="1"/>
</dbReference>
<name>A0A328FAZ9_9BACT</name>
<dbReference type="GO" id="GO:0005524">
    <property type="term" value="F:ATP binding"/>
    <property type="evidence" value="ECO:0007669"/>
    <property type="project" value="UniProtKB-KW"/>
</dbReference>
<dbReference type="GO" id="GO:0005886">
    <property type="term" value="C:plasma membrane"/>
    <property type="evidence" value="ECO:0007669"/>
    <property type="project" value="UniProtKB-SubCell"/>
</dbReference>
<dbReference type="Gene3D" id="1.20.1560.10">
    <property type="entry name" value="ABC transporter type 1, transmembrane domain"/>
    <property type="match status" value="1"/>
</dbReference>
<dbReference type="OrthoDB" id="9772049at2"/>
<dbReference type="PROSITE" id="PS00211">
    <property type="entry name" value="ABC_TRANSPORTER_1"/>
    <property type="match status" value="1"/>
</dbReference>
<dbReference type="EMBL" id="QLNI01000022">
    <property type="protein sequence ID" value="RAM01831.1"/>
    <property type="molecule type" value="Genomic_DNA"/>
</dbReference>
<organism evidence="13 14">
    <name type="scientific">Desulfobacter hydrogenophilus</name>
    <dbReference type="NCBI Taxonomy" id="2291"/>
    <lineage>
        <taxon>Bacteria</taxon>
        <taxon>Pseudomonadati</taxon>
        <taxon>Thermodesulfobacteriota</taxon>
        <taxon>Desulfobacteria</taxon>
        <taxon>Desulfobacterales</taxon>
        <taxon>Desulfobacteraceae</taxon>
        <taxon>Desulfobacter</taxon>
    </lineage>
</organism>
<dbReference type="FunFam" id="3.40.50.300:FF:000221">
    <property type="entry name" value="Multidrug ABC transporter ATP-binding protein"/>
    <property type="match status" value="1"/>
</dbReference>
<keyword evidence="8 9" id="KW-0472">Membrane</keyword>
<dbReference type="Pfam" id="PF00664">
    <property type="entry name" value="ABC_membrane"/>
    <property type="match status" value="1"/>
</dbReference>
<evidence type="ECO:0000256" key="7">
    <source>
        <dbReference type="ARBA" id="ARBA00022989"/>
    </source>
</evidence>
<keyword evidence="2" id="KW-0813">Transport</keyword>
<feature type="transmembrane region" description="Helical" evidence="9">
    <location>
        <begin position="159"/>
        <end position="177"/>
    </location>
</feature>
<evidence type="ECO:0000256" key="4">
    <source>
        <dbReference type="ARBA" id="ARBA00022692"/>
    </source>
</evidence>
<evidence type="ECO:0000313" key="14">
    <source>
        <dbReference type="Proteomes" id="UP000248798"/>
    </source>
</evidence>
<dbReference type="InterPro" id="IPR003593">
    <property type="entry name" value="AAA+_ATPase"/>
</dbReference>
<dbReference type="Gene3D" id="3.40.50.300">
    <property type="entry name" value="P-loop containing nucleotide triphosphate hydrolases"/>
    <property type="match status" value="1"/>
</dbReference>
<dbReference type="PROSITE" id="PS50929">
    <property type="entry name" value="ABC_TM1F"/>
    <property type="match status" value="1"/>
</dbReference>
<evidence type="ECO:0000313" key="15">
    <source>
        <dbReference type="Proteomes" id="UP000293902"/>
    </source>
</evidence>
<dbReference type="SMART" id="SM00382">
    <property type="entry name" value="AAA"/>
    <property type="match status" value="1"/>
</dbReference>
<dbReference type="Pfam" id="PF00005">
    <property type="entry name" value="ABC_tran"/>
    <property type="match status" value="1"/>
</dbReference>
<keyword evidence="6 13" id="KW-0067">ATP-binding</keyword>
<dbReference type="PROSITE" id="PS50893">
    <property type="entry name" value="ABC_TRANSPORTER_2"/>
    <property type="match status" value="1"/>
</dbReference>
<dbReference type="EMBL" id="CP036313">
    <property type="protein sequence ID" value="QBH13124.1"/>
    <property type="molecule type" value="Genomic_DNA"/>
</dbReference>
<evidence type="ECO:0000256" key="8">
    <source>
        <dbReference type="ARBA" id="ARBA00023136"/>
    </source>
</evidence>
<comment type="subcellular location">
    <subcellularLocation>
        <location evidence="1">Cell membrane</location>
        <topology evidence="1">Multi-pass membrane protein</topology>
    </subcellularLocation>
</comment>
<evidence type="ECO:0000313" key="12">
    <source>
        <dbReference type="EMBL" id="QBH13124.1"/>
    </source>
</evidence>
<dbReference type="PANTHER" id="PTHR43394:SF1">
    <property type="entry name" value="ATP-BINDING CASSETTE SUB-FAMILY B MEMBER 10, MITOCHONDRIAL"/>
    <property type="match status" value="1"/>
</dbReference>
<dbReference type="SUPFAM" id="SSF90123">
    <property type="entry name" value="ABC transporter transmembrane region"/>
    <property type="match status" value="1"/>
</dbReference>
<reference evidence="12 15" key="2">
    <citation type="submission" date="2019-02" db="EMBL/GenBank/DDBJ databases">
        <title>Complete genome sequence of Desulfobacter hydrogenophilus AcRS1.</title>
        <authorList>
            <person name="Marietou A."/>
            <person name="Lund M.B."/>
            <person name="Marshall I.P.G."/>
            <person name="Schreiber L."/>
            <person name="Jorgensen B."/>
        </authorList>
    </citation>
    <scope>NUCLEOTIDE SEQUENCE [LARGE SCALE GENOMIC DNA]</scope>
    <source>
        <strain evidence="12 15">AcRS1</strain>
    </source>
</reference>
<evidence type="ECO:0000256" key="6">
    <source>
        <dbReference type="ARBA" id="ARBA00022840"/>
    </source>
</evidence>
<feature type="transmembrane region" description="Helical" evidence="9">
    <location>
        <begin position="55"/>
        <end position="81"/>
    </location>
</feature>
<feature type="transmembrane region" description="Helical" evidence="9">
    <location>
        <begin position="14"/>
        <end position="35"/>
    </location>
</feature>
<proteinExistence type="predicted"/>
<reference evidence="13 14" key="1">
    <citation type="submission" date="2018-06" db="EMBL/GenBank/DDBJ databases">
        <title>Complete Genome Sequence of Desulfobacter hydrogenophilus (DSM3380).</title>
        <authorList>
            <person name="Marietou A."/>
            <person name="Schreiber L."/>
            <person name="Marshall I."/>
            <person name="Jorgensen B."/>
        </authorList>
    </citation>
    <scope>NUCLEOTIDE SEQUENCE [LARGE SCALE GENOMIC DNA]</scope>
    <source>
        <strain evidence="13 14">DSM 3380</strain>
    </source>
</reference>
<keyword evidence="3" id="KW-1003">Cell membrane</keyword>
<dbReference type="InterPro" id="IPR039421">
    <property type="entry name" value="Type_1_exporter"/>
</dbReference>
<evidence type="ECO:0000256" key="1">
    <source>
        <dbReference type="ARBA" id="ARBA00004651"/>
    </source>
</evidence>
<dbReference type="Proteomes" id="UP000248798">
    <property type="component" value="Unassembled WGS sequence"/>
</dbReference>
<dbReference type="RefSeq" id="WP_111956981.1">
    <property type="nucleotide sequence ID" value="NZ_CP036313.1"/>
</dbReference>
<keyword evidence="4 9" id="KW-0812">Transmembrane</keyword>
<gene>
    <name evidence="13" type="ORF">DO021_12055</name>
    <name evidence="12" type="ORF">EYB58_09450</name>
</gene>
<dbReference type="InterPro" id="IPR017871">
    <property type="entry name" value="ABC_transporter-like_CS"/>
</dbReference>
<evidence type="ECO:0000256" key="5">
    <source>
        <dbReference type="ARBA" id="ARBA00022741"/>
    </source>
</evidence>
<dbReference type="GO" id="GO:0015421">
    <property type="term" value="F:ABC-type oligopeptide transporter activity"/>
    <property type="evidence" value="ECO:0007669"/>
    <property type="project" value="TreeGrafter"/>
</dbReference>
<dbReference type="InterPro" id="IPR003439">
    <property type="entry name" value="ABC_transporter-like_ATP-bd"/>
</dbReference>
<dbReference type="SUPFAM" id="SSF52540">
    <property type="entry name" value="P-loop containing nucleoside triphosphate hydrolases"/>
    <property type="match status" value="1"/>
</dbReference>
<dbReference type="InterPro" id="IPR036640">
    <property type="entry name" value="ABC1_TM_sf"/>
</dbReference>
<evidence type="ECO:0000259" key="10">
    <source>
        <dbReference type="PROSITE" id="PS50893"/>
    </source>
</evidence>
<feature type="transmembrane region" description="Helical" evidence="9">
    <location>
        <begin position="129"/>
        <end position="153"/>
    </location>
</feature>
<evidence type="ECO:0000256" key="3">
    <source>
        <dbReference type="ARBA" id="ARBA00022475"/>
    </source>
</evidence>
<keyword evidence="7 9" id="KW-1133">Transmembrane helix</keyword>
<protein>
    <submittedName>
        <fullName evidence="13">ABC transporter ATP-binding protein</fullName>
    </submittedName>
</protein>
<feature type="domain" description="ABC transmembrane type-1" evidence="11">
    <location>
        <begin position="19"/>
        <end position="301"/>
    </location>
</feature>
<dbReference type="AlphaFoldDB" id="A0A328FAZ9"/>
<feature type="transmembrane region" description="Helical" evidence="9">
    <location>
        <begin position="275"/>
        <end position="297"/>
    </location>
</feature>
<dbReference type="Proteomes" id="UP000293902">
    <property type="component" value="Chromosome"/>
</dbReference>